<dbReference type="Proteomes" id="UP000663760">
    <property type="component" value="Chromosome 7"/>
</dbReference>
<evidence type="ECO:0000313" key="1">
    <source>
        <dbReference type="EMBL" id="CAA7399842.1"/>
    </source>
</evidence>
<dbReference type="EMBL" id="LR746270">
    <property type="protein sequence ID" value="CAA7399842.1"/>
    <property type="molecule type" value="Genomic_DNA"/>
</dbReference>
<dbReference type="AlphaFoldDB" id="A0A7I8KQX6"/>
<keyword evidence="2" id="KW-1185">Reference proteome</keyword>
<protein>
    <submittedName>
        <fullName evidence="1">Uncharacterized protein</fullName>
    </submittedName>
</protein>
<evidence type="ECO:0000313" key="2">
    <source>
        <dbReference type="Proteomes" id="UP000663760"/>
    </source>
</evidence>
<accession>A0A7I8KQX6</accession>
<reference evidence="1" key="1">
    <citation type="submission" date="2020-02" db="EMBL/GenBank/DDBJ databases">
        <authorList>
            <person name="Scholz U."/>
            <person name="Mascher M."/>
            <person name="Fiebig A."/>
        </authorList>
    </citation>
    <scope>NUCLEOTIDE SEQUENCE</scope>
</reference>
<organism evidence="1 2">
    <name type="scientific">Spirodela intermedia</name>
    <name type="common">Intermediate duckweed</name>
    <dbReference type="NCBI Taxonomy" id="51605"/>
    <lineage>
        <taxon>Eukaryota</taxon>
        <taxon>Viridiplantae</taxon>
        <taxon>Streptophyta</taxon>
        <taxon>Embryophyta</taxon>
        <taxon>Tracheophyta</taxon>
        <taxon>Spermatophyta</taxon>
        <taxon>Magnoliopsida</taxon>
        <taxon>Liliopsida</taxon>
        <taxon>Araceae</taxon>
        <taxon>Lemnoideae</taxon>
        <taxon>Spirodela</taxon>
    </lineage>
</organism>
<proteinExistence type="predicted"/>
<sequence length="24" mass="2795">MISNILKLMSGVLIWTLVVCKLYR</sequence>
<gene>
    <name evidence="1" type="ORF">SI8410_07010512</name>
</gene>
<name>A0A7I8KQX6_SPIIN</name>